<reference evidence="13" key="1">
    <citation type="submission" date="2021-10" db="EMBL/GenBank/DDBJ databases">
        <title>The diversity and Nitrogen Metabolism of Culturable Nitrate-Utilizing Bacteria Within the Oxygen Minimum Zone of the Changjiang (Yangtze River)Estuary.</title>
        <authorList>
            <person name="Zhang D."/>
            <person name="Zheng J."/>
            <person name="Liu S."/>
            <person name="He W."/>
        </authorList>
    </citation>
    <scope>NUCLEOTIDE SEQUENCE</scope>
    <source>
        <strain evidence="13">FXH-223</strain>
    </source>
</reference>
<comment type="similarity">
    <text evidence="2">Belongs to the fatty acid desaturase type 2 family.</text>
</comment>
<keyword evidence="9 10" id="KW-0472">Membrane</keyword>
<dbReference type="Proteomes" id="UP001108027">
    <property type="component" value="Unassembled WGS sequence"/>
</dbReference>
<evidence type="ECO:0000256" key="9">
    <source>
        <dbReference type="ARBA" id="ARBA00023136"/>
    </source>
</evidence>
<evidence type="ECO:0000313" key="13">
    <source>
        <dbReference type="EMBL" id="MCC4310018.1"/>
    </source>
</evidence>
<dbReference type="InterPro" id="IPR005804">
    <property type="entry name" value="FA_desaturase_dom"/>
</dbReference>
<evidence type="ECO:0000256" key="10">
    <source>
        <dbReference type="SAM" id="Phobius"/>
    </source>
</evidence>
<dbReference type="RefSeq" id="WP_228234690.1">
    <property type="nucleotide sequence ID" value="NZ_ARXL01000078.1"/>
</dbReference>
<gene>
    <name evidence="13" type="ORF">LL252_15700</name>
</gene>
<keyword evidence="6 13" id="KW-0560">Oxidoreductase</keyword>
<keyword evidence="14" id="KW-1185">Reference proteome</keyword>
<sequence>MNDVLNFLSGGLLAAGPWTLLLITLALTHVTIVSVTVYLHRYSAHRSLDLHPALQHFFRFWLWLTTGQNTRAWTAIHRKHHARCDTEEDPHSPQVLGIRKVFSEGAELYQAEATNQETLDKYGAGCPDDWVERHVYSRYSFLGIALMGAIDLALFGVAGITVWAVQMIWIPLFAAGVINGIGHYWGYRNFECADASRNVLPWGILIGGEELHNNHHTYPNSAKLSVRRFEFDMGWAWIRVFEILRLAKVKKVAPKPVLARPRHSVDLDTLRALIQHRFQVMAQYRRAVIKPVFAQERARACDATRDLYHRASALLHRDQRFFKKRHTHHLTRLTEHNHTLATIYDYRVRLQEIWSQKSRDSAHMLEALAQWCRDAEASGIHALQDFVQTLKGYRVSAVRA</sequence>
<dbReference type="PRINTS" id="PR00075">
    <property type="entry name" value="FACDDSATRASE"/>
</dbReference>
<feature type="transmembrane region" description="Helical" evidence="10">
    <location>
        <begin position="20"/>
        <end position="39"/>
    </location>
</feature>
<feature type="domain" description="Fatty acid desaturase" evidence="11">
    <location>
        <begin position="18"/>
        <end position="220"/>
    </location>
</feature>
<evidence type="ECO:0000256" key="4">
    <source>
        <dbReference type="ARBA" id="ARBA00022832"/>
    </source>
</evidence>
<accession>A0A9Q3US25</accession>
<dbReference type="InterPro" id="IPR015876">
    <property type="entry name" value="Acyl-CoA_DS"/>
</dbReference>
<comment type="subcellular location">
    <subcellularLocation>
        <location evidence="1">Membrane</location>
        <topology evidence="1">Multi-pass membrane protein</topology>
    </subcellularLocation>
</comment>
<dbReference type="GO" id="GO:0016717">
    <property type="term" value="F:oxidoreductase activity, acting on paired donors, with oxidation of a pair of donors resulting in the reduction of molecular oxygen to two molecules of water"/>
    <property type="evidence" value="ECO:0007669"/>
    <property type="project" value="InterPro"/>
</dbReference>
<keyword evidence="7" id="KW-0408">Iron</keyword>
<feature type="transmembrane region" description="Helical" evidence="10">
    <location>
        <begin position="141"/>
        <end position="162"/>
    </location>
</feature>
<dbReference type="GO" id="GO:0006631">
    <property type="term" value="P:fatty acid metabolic process"/>
    <property type="evidence" value="ECO:0007669"/>
    <property type="project" value="UniProtKB-KW"/>
</dbReference>
<evidence type="ECO:0000256" key="7">
    <source>
        <dbReference type="ARBA" id="ARBA00023004"/>
    </source>
</evidence>
<evidence type="ECO:0000256" key="3">
    <source>
        <dbReference type="ARBA" id="ARBA00022692"/>
    </source>
</evidence>
<comment type="caution">
    <text evidence="13">The sequence shown here is derived from an EMBL/GenBank/DDBJ whole genome shotgun (WGS) entry which is preliminary data.</text>
</comment>
<dbReference type="InterPro" id="IPR002560">
    <property type="entry name" value="Transposase_DDE"/>
</dbReference>
<dbReference type="AlphaFoldDB" id="A0A9Q3US25"/>
<evidence type="ECO:0000256" key="1">
    <source>
        <dbReference type="ARBA" id="ARBA00004141"/>
    </source>
</evidence>
<dbReference type="EC" id="1.14.19.-" evidence="13"/>
<dbReference type="Pfam" id="PF01610">
    <property type="entry name" value="DDE_Tnp_ISL3"/>
    <property type="match status" value="1"/>
</dbReference>
<evidence type="ECO:0000256" key="5">
    <source>
        <dbReference type="ARBA" id="ARBA00022989"/>
    </source>
</evidence>
<keyword evidence="8" id="KW-0443">Lipid metabolism</keyword>
<keyword evidence="4" id="KW-0276">Fatty acid metabolism</keyword>
<evidence type="ECO:0000256" key="6">
    <source>
        <dbReference type="ARBA" id="ARBA00023002"/>
    </source>
</evidence>
<proteinExistence type="inferred from homology"/>
<keyword evidence="5 10" id="KW-1133">Transmembrane helix</keyword>
<evidence type="ECO:0000259" key="11">
    <source>
        <dbReference type="Pfam" id="PF00487"/>
    </source>
</evidence>
<dbReference type="GO" id="GO:0016020">
    <property type="term" value="C:membrane"/>
    <property type="evidence" value="ECO:0007669"/>
    <property type="project" value="UniProtKB-SubCell"/>
</dbReference>
<feature type="domain" description="Transposase IS204/IS1001/IS1096/IS1165 DDE" evidence="12">
    <location>
        <begin position="277"/>
        <end position="395"/>
    </location>
</feature>
<protein>
    <submittedName>
        <fullName evidence="13">Fatty acid desaturase</fullName>
        <ecNumber evidence="13">1.14.19.-</ecNumber>
    </submittedName>
</protein>
<keyword evidence="3 10" id="KW-0812">Transmembrane</keyword>
<dbReference type="Pfam" id="PF00487">
    <property type="entry name" value="FA_desaturase"/>
    <property type="match status" value="1"/>
</dbReference>
<evidence type="ECO:0000256" key="8">
    <source>
        <dbReference type="ARBA" id="ARBA00023098"/>
    </source>
</evidence>
<dbReference type="PANTHER" id="PTHR11351:SF33">
    <property type="entry name" value="DELTA-9 FATTY ACID DESATURASE, DESA"/>
    <property type="match status" value="1"/>
</dbReference>
<dbReference type="CDD" id="cd03505">
    <property type="entry name" value="Delta9-FADS-like"/>
    <property type="match status" value="1"/>
</dbReference>
<dbReference type="EMBL" id="JAJGNA010000026">
    <property type="protein sequence ID" value="MCC4310018.1"/>
    <property type="molecule type" value="Genomic_DNA"/>
</dbReference>
<evidence type="ECO:0000313" key="14">
    <source>
        <dbReference type="Proteomes" id="UP001108027"/>
    </source>
</evidence>
<evidence type="ECO:0000256" key="2">
    <source>
        <dbReference type="ARBA" id="ARBA00008749"/>
    </source>
</evidence>
<feature type="transmembrane region" description="Helical" evidence="10">
    <location>
        <begin position="168"/>
        <end position="187"/>
    </location>
</feature>
<organism evidence="13 14">
    <name type="scientific">Alloalcanivorax marinus</name>
    <dbReference type="NCBI Taxonomy" id="1177169"/>
    <lineage>
        <taxon>Bacteria</taxon>
        <taxon>Pseudomonadati</taxon>
        <taxon>Pseudomonadota</taxon>
        <taxon>Gammaproteobacteria</taxon>
        <taxon>Oceanospirillales</taxon>
        <taxon>Alcanivoracaceae</taxon>
        <taxon>Alloalcanivorax</taxon>
    </lineage>
</organism>
<dbReference type="PANTHER" id="PTHR11351">
    <property type="entry name" value="ACYL-COA DESATURASE"/>
    <property type="match status" value="1"/>
</dbReference>
<evidence type="ECO:0000259" key="12">
    <source>
        <dbReference type="Pfam" id="PF01610"/>
    </source>
</evidence>
<name>A0A9Q3US25_9GAMM</name>